<evidence type="ECO:0000313" key="4">
    <source>
        <dbReference type="EMBL" id="KAK3936497.1"/>
    </source>
</evidence>
<dbReference type="GO" id="GO:0000136">
    <property type="term" value="C:mannan polymerase complex"/>
    <property type="evidence" value="ECO:0007669"/>
    <property type="project" value="TreeGrafter"/>
</dbReference>
<keyword evidence="5" id="KW-1185">Reference proteome</keyword>
<accession>A0AAN6S0C0</accession>
<keyword evidence="4" id="KW-0808">Transferase</keyword>
<dbReference type="PANTHER" id="PTHR31834">
    <property type="entry name" value="INITIATION-SPECIFIC ALPHA-1,6-MANNOSYLTRANSFERASE"/>
    <property type="match status" value="1"/>
</dbReference>
<dbReference type="Proteomes" id="UP001303473">
    <property type="component" value="Unassembled WGS sequence"/>
</dbReference>
<evidence type="ECO:0000256" key="2">
    <source>
        <dbReference type="SAM" id="MobiDB-lite"/>
    </source>
</evidence>
<keyword evidence="3" id="KW-0812">Transmembrane</keyword>
<feature type="transmembrane region" description="Helical" evidence="3">
    <location>
        <begin position="12"/>
        <end position="30"/>
    </location>
</feature>
<reference evidence="5" key="1">
    <citation type="journal article" date="2023" name="Mol. Phylogenet. Evol.">
        <title>Genome-scale phylogeny and comparative genomics of the fungal order Sordariales.</title>
        <authorList>
            <person name="Hensen N."/>
            <person name="Bonometti L."/>
            <person name="Westerberg I."/>
            <person name="Brannstrom I.O."/>
            <person name="Guillou S."/>
            <person name="Cros-Aarteil S."/>
            <person name="Calhoun S."/>
            <person name="Haridas S."/>
            <person name="Kuo A."/>
            <person name="Mondo S."/>
            <person name="Pangilinan J."/>
            <person name="Riley R."/>
            <person name="LaButti K."/>
            <person name="Andreopoulos B."/>
            <person name="Lipzen A."/>
            <person name="Chen C."/>
            <person name="Yan M."/>
            <person name="Daum C."/>
            <person name="Ng V."/>
            <person name="Clum A."/>
            <person name="Steindorff A."/>
            <person name="Ohm R.A."/>
            <person name="Martin F."/>
            <person name="Silar P."/>
            <person name="Natvig D.O."/>
            <person name="Lalanne C."/>
            <person name="Gautier V."/>
            <person name="Ament-Velasquez S.L."/>
            <person name="Kruys A."/>
            <person name="Hutchinson M.I."/>
            <person name="Powell A.J."/>
            <person name="Barry K."/>
            <person name="Miller A.N."/>
            <person name="Grigoriev I.V."/>
            <person name="Debuchy R."/>
            <person name="Gladieux P."/>
            <person name="Hiltunen Thoren M."/>
            <person name="Johannesson H."/>
        </authorList>
    </citation>
    <scope>NUCLEOTIDE SEQUENCE [LARGE SCALE GENOMIC DNA]</scope>
    <source>
        <strain evidence="5">CBS 340.73</strain>
    </source>
</reference>
<comment type="caution">
    <text evidence="4">The sequence shown here is derived from an EMBL/GenBank/DDBJ whole genome shotgun (WGS) entry which is preliminary data.</text>
</comment>
<dbReference type="EMBL" id="MU853882">
    <property type="protein sequence ID" value="KAK3936497.1"/>
    <property type="molecule type" value="Genomic_DNA"/>
</dbReference>
<dbReference type="InterPro" id="IPR029044">
    <property type="entry name" value="Nucleotide-diphossugar_trans"/>
</dbReference>
<proteinExistence type="inferred from homology"/>
<dbReference type="PANTHER" id="PTHR31834:SF8">
    <property type="entry name" value="TRANSFERASE, PUTATIVE (AFU_ORTHOLOGUE AFUA_6G14040)-RELATED"/>
    <property type="match status" value="1"/>
</dbReference>
<dbReference type="GO" id="GO:0000009">
    <property type="term" value="F:alpha-1,6-mannosyltransferase activity"/>
    <property type="evidence" value="ECO:0007669"/>
    <property type="project" value="InterPro"/>
</dbReference>
<dbReference type="AlphaFoldDB" id="A0AAN6S0C0"/>
<dbReference type="InterPro" id="IPR039367">
    <property type="entry name" value="Och1-like"/>
</dbReference>
<protein>
    <submittedName>
        <fullName evidence="4">Nucleotide-diphospho-sugar transferase</fullName>
    </submittedName>
</protein>
<dbReference type="GO" id="GO:0006487">
    <property type="term" value="P:protein N-linked glycosylation"/>
    <property type="evidence" value="ECO:0007669"/>
    <property type="project" value="TreeGrafter"/>
</dbReference>
<evidence type="ECO:0000256" key="1">
    <source>
        <dbReference type="ARBA" id="ARBA00009003"/>
    </source>
</evidence>
<comment type="similarity">
    <text evidence="1">Belongs to the glycosyltransferase 32 family.</text>
</comment>
<organism evidence="4 5">
    <name type="scientific">Diplogelasinospora grovesii</name>
    <dbReference type="NCBI Taxonomy" id="303347"/>
    <lineage>
        <taxon>Eukaryota</taxon>
        <taxon>Fungi</taxon>
        <taxon>Dikarya</taxon>
        <taxon>Ascomycota</taxon>
        <taxon>Pezizomycotina</taxon>
        <taxon>Sordariomycetes</taxon>
        <taxon>Sordariomycetidae</taxon>
        <taxon>Sordariales</taxon>
        <taxon>Diplogelasinosporaceae</taxon>
        <taxon>Diplogelasinospora</taxon>
    </lineage>
</organism>
<keyword evidence="3" id="KW-0472">Membrane</keyword>
<name>A0AAN6S0C0_9PEZI</name>
<dbReference type="InterPro" id="IPR007577">
    <property type="entry name" value="GlycoTrfase_DXD_sugar-bd_CS"/>
</dbReference>
<dbReference type="Gene3D" id="3.90.550.20">
    <property type="match status" value="1"/>
</dbReference>
<feature type="region of interest" description="Disordered" evidence="2">
    <location>
        <begin position="34"/>
        <end position="53"/>
    </location>
</feature>
<evidence type="ECO:0000256" key="3">
    <source>
        <dbReference type="SAM" id="Phobius"/>
    </source>
</evidence>
<evidence type="ECO:0000313" key="5">
    <source>
        <dbReference type="Proteomes" id="UP001303473"/>
    </source>
</evidence>
<gene>
    <name evidence="4" type="ORF">QBC46DRAFT_394993</name>
</gene>
<keyword evidence="3" id="KW-1133">Transmembrane helix</keyword>
<dbReference type="SUPFAM" id="SSF53448">
    <property type="entry name" value="Nucleotide-diphospho-sugar transferases"/>
    <property type="match status" value="1"/>
</dbReference>
<dbReference type="Pfam" id="PF04488">
    <property type="entry name" value="Gly_transf_sug"/>
    <property type="match status" value="1"/>
</dbReference>
<sequence length="324" mass="36883">MIALPRARAFLQYLGAAVFCLLIVNVVLFTTTRTRSHPRKGPSPSKASTHNQPLVSGVPIPRQIWQIFFAPPEVDIIEEELLHSSEWISMTPDYTYTMVGSLEADEFIDANFKNQPEIPKTYHALQNPGLKSDFLRYLLLLVRGGIYSDVDTKPVVRPEDWIPVEKRQQVRLIVAIEYDEAQDPHPEDFKYPVQFCQWTIAAAPNHPVLKKMVSRAVTGLQDIANAQATTLDRMEITDFNVLNATGPVAWTEVVLETLQEVASITSYRDLAKVNEAQYYGDIVILPLESFRADYLDDWGVSWRTGRRAFVRHFFKGGWKKKPPP</sequence>